<evidence type="ECO:0000256" key="1">
    <source>
        <dbReference type="ARBA" id="ARBA00005254"/>
    </source>
</evidence>
<comment type="caution">
    <text evidence="2">The sequence shown here is derived from an EMBL/GenBank/DDBJ whole genome shotgun (WGS) entry which is preliminary data.</text>
</comment>
<comment type="similarity">
    <text evidence="1">Belongs to the enoyl-CoA hydratase/isomerase family.</text>
</comment>
<proteinExistence type="inferred from homology"/>
<dbReference type="EMBL" id="PVZS01000035">
    <property type="protein sequence ID" value="PSC02912.1"/>
    <property type="molecule type" value="Genomic_DNA"/>
</dbReference>
<dbReference type="InterPro" id="IPR014748">
    <property type="entry name" value="Enoyl-CoA_hydra_C"/>
</dbReference>
<dbReference type="OrthoDB" id="7332872at2"/>
<dbReference type="Proteomes" id="UP000239772">
    <property type="component" value="Unassembled WGS sequence"/>
</dbReference>
<dbReference type="InterPro" id="IPR001753">
    <property type="entry name" value="Enoyl-CoA_hydra/iso"/>
</dbReference>
<dbReference type="PANTHER" id="PTHR43459:SF1">
    <property type="entry name" value="EG:BACN32G11.4 PROTEIN"/>
    <property type="match status" value="1"/>
</dbReference>
<dbReference type="Gene3D" id="1.10.12.10">
    <property type="entry name" value="Lyase 2-enoyl-coa Hydratase, Chain A, domain 2"/>
    <property type="match status" value="1"/>
</dbReference>
<dbReference type="GO" id="GO:0003824">
    <property type="term" value="F:catalytic activity"/>
    <property type="evidence" value="ECO:0007669"/>
    <property type="project" value="UniProtKB-ARBA"/>
</dbReference>
<protein>
    <submittedName>
        <fullName evidence="2">Enoyl-CoA hydratase</fullName>
    </submittedName>
</protein>
<dbReference type="Pfam" id="PF00378">
    <property type="entry name" value="ECH_1"/>
    <property type="match status" value="1"/>
</dbReference>
<reference evidence="3" key="1">
    <citation type="submission" date="2018-03" db="EMBL/GenBank/DDBJ databases">
        <authorList>
            <person name="Sun L."/>
            <person name="Liu H."/>
            <person name="Chen W."/>
            <person name="Huang K."/>
            <person name="Liu W."/>
            <person name="Gao X."/>
        </authorList>
    </citation>
    <scope>NUCLEOTIDE SEQUENCE [LARGE SCALE GENOMIC DNA]</scope>
    <source>
        <strain evidence="3">SH9</strain>
    </source>
</reference>
<sequence>MSEHPELIIERRDRVLTLTLNRPDQMNAVNGALHTRLARVFRDIAEDPDSDVVVLTGAGPAFCAGGDLEWLQSLIDEPQAFNYLVEEAKQIVFSLLELPKPVICRMNGDAIGFGATLALCSDVVVAADTARWGDPHVRVGLVAGDGAAVILPHVVGYLRAKELLLTGDLLGAAEAERIGLVNHVVPAAELDAKVAAIAGKLARGATQAIRWTKVAVNRGLRNFAAEHMDALMAYEALSARTDDHAEAVAAFRERRKPVFRGR</sequence>
<dbReference type="PANTHER" id="PTHR43459">
    <property type="entry name" value="ENOYL-COA HYDRATASE"/>
    <property type="match status" value="1"/>
</dbReference>
<dbReference type="AlphaFoldDB" id="A0A2T1HMR3"/>
<dbReference type="CDD" id="cd06558">
    <property type="entry name" value="crotonase-like"/>
    <property type="match status" value="1"/>
</dbReference>
<name>A0A2T1HMR3_9HYPH</name>
<keyword evidence="3" id="KW-1185">Reference proteome</keyword>
<gene>
    <name evidence="2" type="ORF">SLNSH_21765</name>
</gene>
<dbReference type="InterPro" id="IPR029045">
    <property type="entry name" value="ClpP/crotonase-like_dom_sf"/>
</dbReference>
<dbReference type="Gene3D" id="3.90.226.10">
    <property type="entry name" value="2-enoyl-CoA Hydratase, Chain A, domain 1"/>
    <property type="match status" value="1"/>
</dbReference>
<dbReference type="SUPFAM" id="SSF52096">
    <property type="entry name" value="ClpP/crotonase"/>
    <property type="match status" value="1"/>
</dbReference>
<accession>A0A2T1HMR3</accession>
<evidence type="ECO:0000313" key="3">
    <source>
        <dbReference type="Proteomes" id="UP000239772"/>
    </source>
</evidence>
<organism evidence="2 3">
    <name type="scientific">Alsobacter soli</name>
    <dbReference type="NCBI Taxonomy" id="2109933"/>
    <lineage>
        <taxon>Bacteria</taxon>
        <taxon>Pseudomonadati</taxon>
        <taxon>Pseudomonadota</taxon>
        <taxon>Alphaproteobacteria</taxon>
        <taxon>Hyphomicrobiales</taxon>
        <taxon>Alsobacteraceae</taxon>
        <taxon>Alsobacter</taxon>
    </lineage>
</organism>
<evidence type="ECO:0000313" key="2">
    <source>
        <dbReference type="EMBL" id="PSC02912.1"/>
    </source>
</evidence>
<dbReference type="RefSeq" id="WP_106339942.1">
    <property type="nucleotide sequence ID" value="NZ_PVZS01000035.1"/>
</dbReference>